<sequence length="102" mass="11185">MLQLRPSCENCNKPLAPASEDARICSYECTFCVQCVERVLHNVCPNCGGGFVARPIRPARNWKNANFLGADPASTKVVYRPIDAQAFEEFAAQLKAIAPASR</sequence>
<dbReference type="AlphaFoldDB" id="A0A2G8TLK4"/>
<dbReference type="OrthoDB" id="9808883at2"/>
<comment type="caution">
    <text evidence="1">The sequence shown here is derived from an EMBL/GenBank/DDBJ whole genome shotgun (WGS) entry which is preliminary data.</text>
</comment>
<keyword evidence="2" id="KW-1185">Reference proteome</keyword>
<dbReference type="Proteomes" id="UP000230390">
    <property type="component" value="Unassembled WGS sequence"/>
</dbReference>
<dbReference type="RefSeq" id="WP_099786672.1">
    <property type="nucleotide sequence ID" value="NZ_JBHLYV010000100.1"/>
</dbReference>
<evidence type="ECO:0000313" key="2">
    <source>
        <dbReference type="Proteomes" id="UP000230390"/>
    </source>
</evidence>
<proteinExistence type="predicted"/>
<dbReference type="InterPro" id="IPR010696">
    <property type="entry name" value="DUF1272"/>
</dbReference>
<protein>
    <submittedName>
        <fullName evidence="1">Urease</fullName>
    </submittedName>
</protein>
<name>A0A2G8TLK4_9BURK</name>
<reference evidence="1 2" key="1">
    <citation type="submission" date="2017-10" db="EMBL/GenBank/DDBJ databases">
        <title>Massilia psychrophilum sp. nov., a novel purple-pigmented bacterium isolated from Tianshan glacier, Xinjiang Municipality, China.</title>
        <authorList>
            <person name="Wang H."/>
        </authorList>
    </citation>
    <scope>NUCLEOTIDE SEQUENCE [LARGE SCALE GENOMIC DNA]</scope>
    <source>
        <strain evidence="1 2">JCM 30074</strain>
    </source>
</reference>
<evidence type="ECO:0000313" key="1">
    <source>
        <dbReference type="EMBL" id="PIL46869.1"/>
    </source>
</evidence>
<gene>
    <name evidence="1" type="ORF">CR105_01585</name>
</gene>
<dbReference type="EMBL" id="PDOC01000001">
    <property type="protein sequence ID" value="PIL46869.1"/>
    <property type="molecule type" value="Genomic_DNA"/>
</dbReference>
<organism evidence="1 2">
    <name type="scientific">Massilia eurypsychrophila</name>
    <dbReference type="NCBI Taxonomy" id="1485217"/>
    <lineage>
        <taxon>Bacteria</taxon>
        <taxon>Pseudomonadati</taxon>
        <taxon>Pseudomonadota</taxon>
        <taxon>Betaproteobacteria</taxon>
        <taxon>Burkholderiales</taxon>
        <taxon>Oxalobacteraceae</taxon>
        <taxon>Telluria group</taxon>
        <taxon>Massilia</taxon>
    </lineage>
</organism>
<accession>A0A2G8TLK4</accession>
<dbReference type="Pfam" id="PF06906">
    <property type="entry name" value="DUF1272"/>
    <property type="match status" value="1"/>
</dbReference>